<organism evidence="7 8">
    <name type="scientific">Petromyzon marinus</name>
    <name type="common">Sea lamprey</name>
    <dbReference type="NCBI Taxonomy" id="7757"/>
    <lineage>
        <taxon>Eukaryota</taxon>
        <taxon>Metazoa</taxon>
        <taxon>Chordata</taxon>
        <taxon>Craniata</taxon>
        <taxon>Vertebrata</taxon>
        <taxon>Cyclostomata</taxon>
        <taxon>Hyperoartia</taxon>
        <taxon>Petromyzontiformes</taxon>
        <taxon>Petromyzontidae</taxon>
        <taxon>Petromyzon</taxon>
    </lineage>
</organism>
<dbReference type="SUPFAM" id="SSF52151">
    <property type="entry name" value="FabD/lysophospholipase-like"/>
    <property type="match status" value="1"/>
</dbReference>
<evidence type="ECO:0000256" key="3">
    <source>
        <dbReference type="ARBA" id="ARBA00023098"/>
    </source>
</evidence>
<dbReference type="GO" id="GO:0047499">
    <property type="term" value="F:calcium-independent phospholipase A2 activity"/>
    <property type="evidence" value="ECO:0007669"/>
    <property type="project" value="TreeGrafter"/>
</dbReference>
<name>A0AAJ7U1J0_PETMA</name>
<evidence type="ECO:0000256" key="2">
    <source>
        <dbReference type="ARBA" id="ARBA00022963"/>
    </source>
</evidence>
<dbReference type="AlphaFoldDB" id="A0AAJ7U1J0"/>
<evidence type="ECO:0000259" key="6">
    <source>
        <dbReference type="PROSITE" id="PS51635"/>
    </source>
</evidence>
<gene>
    <name evidence="8" type="primary">LOC116952663</name>
</gene>
<evidence type="ECO:0000313" key="7">
    <source>
        <dbReference type="Proteomes" id="UP001318040"/>
    </source>
</evidence>
<dbReference type="GO" id="GO:0019369">
    <property type="term" value="P:arachidonate metabolic process"/>
    <property type="evidence" value="ECO:0007669"/>
    <property type="project" value="TreeGrafter"/>
</dbReference>
<proteinExistence type="predicted"/>
<feature type="region of interest" description="Disordered" evidence="5">
    <location>
        <begin position="1"/>
        <end position="38"/>
    </location>
</feature>
<keyword evidence="7" id="KW-1185">Reference proteome</keyword>
<dbReference type="PANTHER" id="PTHR24185">
    <property type="entry name" value="CALCIUM-INDEPENDENT PHOSPHOLIPASE A2-GAMMA"/>
    <property type="match status" value="1"/>
</dbReference>
<dbReference type="CDD" id="cd07211">
    <property type="entry name" value="Pat_PNPLA8"/>
    <property type="match status" value="1"/>
</dbReference>
<dbReference type="Pfam" id="PF01734">
    <property type="entry name" value="Patatin"/>
    <property type="match status" value="1"/>
</dbReference>
<dbReference type="InterPro" id="IPR045217">
    <property type="entry name" value="PNPLA8-like"/>
</dbReference>
<reference evidence="8" key="1">
    <citation type="submission" date="2025-08" db="UniProtKB">
        <authorList>
            <consortium name="RefSeq"/>
        </authorList>
    </citation>
    <scope>IDENTIFICATION</scope>
    <source>
        <tissue evidence="8">Sperm</tissue>
    </source>
</reference>
<dbReference type="RefSeq" id="XP_032828118.1">
    <property type="nucleotide sequence ID" value="XM_032972227.1"/>
</dbReference>
<dbReference type="InterPro" id="IPR016035">
    <property type="entry name" value="Acyl_Trfase/lysoPLipase"/>
</dbReference>
<feature type="compositionally biased region" description="Basic and acidic residues" evidence="5">
    <location>
        <begin position="96"/>
        <end position="105"/>
    </location>
</feature>
<feature type="region of interest" description="Disordered" evidence="5">
    <location>
        <begin position="337"/>
        <end position="357"/>
    </location>
</feature>
<feature type="region of interest" description="Disordered" evidence="5">
    <location>
        <begin position="154"/>
        <end position="199"/>
    </location>
</feature>
<evidence type="ECO:0000256" key="4">
    <source>
        <dbReference type="PROSITE-ProRule" id="PRU01161"/>
    </source>
</evidence>
<dbReference type="GO" id="GO:0016020">
    <property type="term" value="C:membrane"/>
    <property type="evidence" value="ECO:0007669"/>
    <property type="project" value="TreeGrafter"/>
</dbReference>
<evidence type="ECO:0000313" key="8">
    <source>
        <dbReference type="RefSeq" id="XP_032828118.1"/>
    </source>
</evidence>
<dbReference type="Proteomes" id="UP001318040">
    <property type="component" value="Chromosome 48"/>
</dbReference>
<feature type="short sequence motif" description="GXSXG" evidence="4">
    <location>
        <begin position="496"/>
        <end position="500"/>
    </location>
</feature>
<accession>A0AAJ7U1J0</accession>
<keyword evidence="2 4" id="KW-0442">Lipid degradation</keyword>
<dbReference type="GO" id="GO:0016042">
    <property type="term" value="P:lipid catabolic process"/>
    <property type="evidence" value="ECO:0007669"/>
    <property type="project" value="UniProtKB-UniRule"/>
</dbReference>
<feature type="active site" description="Proton acceptor" evidence="4">
    <location>
        <position position="642"/>
    </location>
</feature>
<feature type="compositionally biased region" description="Low complexity" evidence="5">
    <location>
        <begin position="337"/>
        <end position="346"/>
    </location>
</feature>
<dbReference type="PROSITE" id="PS51635">
    <property type="entry name" value="PNPLA"/>
    <property type="match status" value="1"/>
</dbReference>
<feature type="active site" description="Nucleophile" evidence="4">
    <location>
        <position position="498"/>
    </location>
</feature>
<evidence type="ECO:0000256" key="1">
    <source>
        <dbReference type="ARBA" id="ARBA00022801"/>
    </source>
</evidence>
<feature type="region of interest" description="Disordered" evidence="5">
    <location>
        <begin position="96"/>
        <end position="115"/>
    </location>
</feature>
<keyword evidence="3 4" id="KW-0443">Lipid metabolism</keyword>
<keyword evidence="1 4" id="KW-0378">Hydrolase</keyword>
<protein>
    <submittedName>
        <fullName evidence="8">Calcium-independent phospholipase A2-gamma-like isoform X2</fullName>
    </submittedName>
</protein>
<feature type="short sequence motif" description="GXGXXG" evidence="4">
    <location>
        <begin position="464"/>
        <end position="469"/>
    </location>
</feature>
<feature type="domain" description="PNPLA" evidence="6">
    <location>
        <begin position="460"/>
        <end position="655"/>
    </location>
</feature>
<dbReference type="PANTHER" id="PTHR24185:SF1">
    <property type="entry name" value="CALCIUM-INDEPENDENT PHOSPHOLIPASE A2-GAMMA"/>
    <property type="match status" value="1"/>
</dbReference>
<feature type="short sequence motif" description="DGA/G" evidence="4">
    <location>
        <begin position="642"/>
        <end position="644"/>
    </location>
</feature>
<sequence>MRDWTSIPRKNWRGGGGAWPRLLGEPSPAPSPGGPIARVATRPGSVTLRRAEACQCFRLIHVHAGGRSSYLKDTVASVSAMVHSVGSGLQRQIFSSRRESRRAAETEEDEEEEAAVRTALTMVGRSPASRENTNTSVEAATVVEVGRVYHASVASSGGDVDQARPGATPMNPFPTSEMPSGKLDPVEPAAPTSGPEGRRVAADDVSVSTGSGLFHISYFTTNFGETYQYLARHVNDYFWGDGRVPAGSPPAVPVPATEGPVSQRVVRSHFRTGEFSRYRNLSSEKGSGAVMAPVAAATPTSDPSRAEGTADVRSEVAGRGLQLQAGASLTAASAAPSALESAKPAPGTIAPRATEEKGRRISLQREKIVARVSVDNRTRTLVRALRRPLSCGTHLSAVGDLCDHLLQFGDTASVAVKEGAVQSLLRLLQPAEPPLQACVREALTLLGYTEPVRGHGIRILSIDGGGTRGLVALETLQALTRLTGKRVHEMFDYVCGVSTGGVLAVMLGVFRIPLPECYELYRRLGTDIFTRNVLLGTVKMGWNHAFYDSHDWERLLREKMGDSLMIEVSRDPMCPKVSVVSTLVNRGTPLKAFVFRSYNLAPGSRSHYMGSCRHRLWEALRASSAAPGYFQEFQLGEDLHQDGGILLNNPSALAMHEAQLLWPGSHLQCLVSLGTGRHEPSGHVPPLTHTSLRTKLMHIISSATDTEEVHTILDGLLPAGTYFRFNPFISADVQLDESRTERLELLRTDAQQYLQRNGPKLQRATRQLERSRSSTQRVVDAARLQMKMSGVDWPSFNL</sequence>
<dbReference type="InterPro" id="IPR002641">
    <property type="entry name" value="PNPLA_dom"/>
</dbReference>
<evidence type="ECO:0000256" key="5">
    <source>
        <dbReference type="SAM" id="MobiDB-lite"/>
    </source>
</evidence>
<dbReference type="Gene3D" id="3.40.1090.10">
    <property type="entry name" value="Cytosolic phospholipase A2 catalytic domain"/>
    <property type="match status" value="1"/>
</dbReference>